<proteinExistence type="predicted"/>
<feature type="compositionally biased region" description="Polar residues" evidence="1">
    <location>
        <begin position="61"/>
        <end position="77"/>
    </location>
</feature>
<evidence type="ECO:0000313" key="2">
    <source>
        <dbReference type="Ensembl" id="ENSPKIP00000037583.1"/>
    </source>
</evidence>
<organism evidence="2 3">
    <name type="scientific">Paramormyrops kingsleyae</name>
    <dbReference type="NCBI Taxonomy" id="1676925"/>
    <lineage>
        <taxon>Eukaryota</taxon>
        <taxon>Metazoa</taxon>
        <taxon>Chordata</taxon>
        <taxon>Craniata</taxon>
        <taxon>Vertebrata</taxon>
        <taxon>Euteleostomi</taxon>
        <taxon>Actinopterygii</taxon>
        <taxon>Neopterygii</taxon>
        <taxon>Teleostei</taxon>
        <taxon>Osteoglossocephala</taxon>
        <taxon>Osteoglossomorpha</taxon>
        <taxon>Osteoglossiformes</taxon>
        <taxon>Mormyridae</taxon>
        <taxon>Paramormyrops</taxon>
    </lineage>
</organism>
<keyword evidence="3" id="KW-1185">Reference proteome</keyword>
<dbReference type="Proteomes" id="UP000261540">
    <property type="component" value="Unplaced"/>
</dbReference>
<protein>
    <submittedName>
        <fullName evidence="2">Uncharacterized protein</fullName>
    </submittedName>
</protein>
<evidence type="ECO:0000313" key="3">
    <source>
        <dbReference type="Proteomes" id="UP000261540"/>
    </source>
</evidence>
<dbReference type="PANTHER" id="PTHR16131">
    <property type="entry name" value="LIGAND-DEPENDENT NUCLEAR RECEPTOR-INTERACTING FACTOR 1"/>
    <property type="match status" value="1"/>
</dbReference>
<dbReference type="GO" id="GO:0042974">
    <property type="term" value="F:nuclear retinoic acid receptor binding"/>
    <property type="evidence" value="ECO:0007669"/>
    <property type="project" value="InterPro"/>
</dbReference>
<name>A0A3B3T546_9TELE</name>
<dbReference type="InterPro" id="IPR026191">
    <property type="entry name" value="LRIF1"/>
</dbReference>
<reference evidence="2" key="2">
    <citation type="submission" date="2025-09" db="UniProtKB">
        <authorList>
            <consortium name="Ensembl"/>
        </authorList>
    </citation>
    <scope>IDENTIFICATION</scope>
</reference>
<dbReference type="GO" id="GO:0006355">
    <property type="term" value="P:regulation of DNA-templated transcription"/>
    <property type="evidence" value="ECO:0007669"/>
    <property type="project" value="InterPro"/>
</dbReference>
<feature type="region of interest" description="Disordered" evidence="1">
    <location>
        <begin position="46"/>
        <end position="97"/>
    </location>
</feature>
<sequence length="222" mass="23205">MELSSAIGTNGEEVETPCDQLTIPAEKTSASILGSPVPMEVPEQRLNAVSSSTEESKITAVLSSCPQVEPGTGSSDAISLPKSRKGKGKQSKMLQASATIKPSAPECMEICNSAAAEMQCGSSQPGGTKASKAMAAVVWPEPSPQNTVSAVASEGEKEPASIEIHCPSESSGSLGGELTGGDVFCATPMDPEEIKRHEKIKRLKELLKEKEAALELIRNKII</sequence>
<accession>A0A3B3T546</accession>
<evidence type="ECO:0000256" key="1">
    <source>
        <dbReference type="SAM" id="MobiDB-lite"/>
    </source>
</evidence>
<dbReference type="PANTHER" id="PTHR16131:SF2">
    <property type="entry name" value="LIGAND-DEPENDENT NUCLEAR RECEPTOR-INTERACTING FACTOR 1"/>
    <property type="match status" value="1"/>
</dbReference>
<dbReference type="Ensembl" id="ENSPKIT00000018555.1">
    <property type="protein sequence ID" value="ENSPKIP00000037583.1"/>
    <property type="gene ID" value="ENSPKIG00000015708.1"/>
</dbReference>
<dbReference type="AlphaFoldDB" id="A0A3B3T546"/>
<reference evidence="2" key="1">
    <citation type="submission" date="2025-08" db="UniProtKB">
        <authorList>
            <consortium name="Ensembl"/>
        </authorList>
    </citation>
    <scope>IDENTIFICATION</scope>
</reference>
<dbReference type="Pfam" id="PF15741">
    <property type="entry name" value="LRIF1"/>
    <property type="match status" value="1"/>
</dbReference>